<reference evidence="1 2" key="1">
    <citation type="journal article" date="2012" name="J. Bacteriol.">
        <title>Genome Sequence of n-Alkane-Degrading Hydrocarboniphaga effusa Strain AP103T (ATCC BAA-332T).</title>
        <authorList>
            <person name="Chang H.K."/>
            <person name="Zylstra G.J."/>
            <person name="Chae J.C."/>
        </authorList>
    </citation>
    <scope>NUCLEOTIDE SEQUENCE [LARGE SCALE GENOMIC DNA]</scope>
    <source>
        <strain evidence="1 2">AP103</strain>
    </source>
</reference>
<dbReference type="STRING" id="1172194.WQQ_38230"/>
<evidence type="ECO:0000313" key="1">
    <source>
        <dbReference type="EMBL" id="EIT68628.1"/>
    </source>
</evidence>
<proteinExistence type="predicted"/>
<evidence type="ECO:0000313" key="2">
    <source>
        <dbReference type="Proteomes" id="UP000003704"/>
    </source>
</evidence>
<comment type="caution">
    <text evidence="1">The sequence shown here is derived from an EMBL/GenBank/DDBJ whole genome shotgun (WGS) entry which is preliminary data.</text>
</comment>
<accession>I8T4I1</accession>
<name>I8T4I1_9GAMM</name>
<dbReference type="Proteomes" id="UP000003704">
    <property type="component" value="Unassembled WGS sequence"/>
</dbReference>
<dbReference type="EMBL" id="AKGD01000003">
    <property type="protein sequence ID" value="EIT68628.1"/>
    <property type="molecule type" value="Genomic_DNA"/>
</dbReference>
<keyword evidence="2" id="KW-1185">Reference proteome</keyword>
<dbReference type="AlphaFoldDB" id="I8T4I1"/>
<sequence length="75" mass="8596">MVDANALGWRCKTIRRVGYRFTTGGASPNAPKPFARIGRIGRLSEQMRRTRRRSLLPFFSDVEANRPDRTVTCKK</sequence>
<gene>
    <name evidence="1" type="ORF">WQQ_38230</name>
</gene>
<protein>
    <submittedName>
        <fullName evidence="1">Uncharacterized protein</fullName>
    </submittedName>
</protein>
<organism evidence="1 2">
    <name type="scientific">Hydrocarboniphaga effusa AP103</name>
    <dbReference type="NCBI Taxonomy" id="1172194"/>
    <lineage>
        <taxon>Bacteria</taxon>
        <taxon>Pseudomonadati</taxon>
        <taxon>Pseudomonadota</taxon>
        <taxon>Gammaproteobacteria</taxon>
        <taxon>Nevskiales</taxon>
        <taxon>Nevskiaceae</taxon>
        <taxon>Hydrocarboniphaga</taxon>
    </lineage>
</organism>